<organism evidence="7 8">
    <name type="scientific">Aquatica leii</name>
    <dbReference type="NCBI Taxonomy" id="1421715"/>
    <lineage>
        <taxon>Eukaryota</taxon>
        <taxon>Metazoa</taxon>
        <taxon>Ecdysozoa</taxon>
        <taxon>Arthropoda</taxon>
        <taxon>Hexapoda</taxon>
        <taxon>Insecta</taxon>
        <taxon>Pterygota</taxon>
        <taxon>Neoptera</taxon>
        <taxon>Endopterygota</taxon>
        <taxon>Coleoptera</taxon>
        <taxon>Polyphaga</taxon>
        <taxon>Elateriformia</taxon>
        <taxon>Elateroidea</taxon>
        <taxon>Lampyridae</taxon>
        <taxon>Luciolinae</taxon>
        <taxon>Aquatica</taxon>
    </lineage>
</organism>
<dbReference type="GO" id="GO:0051301">
    <property type="term" value="P:cell division"/>
    <property type="evidence" value="ECO:0007669"/>
    <property type="project" value="UniProtKB-KW"/>
</dbReference>
<evidence type="ECO:0000313" key="8">
    <source>
        <dbReference type="Proteomes" id="UP001353858"/>
    </source>
</evidence>
<dbReference type="GO" id="GO:0060236">
    <property type="term" value="P:regulation of mitotic spindle organization"/>
    <property type="evidence" value="ECO:0007669"/>
    <property type="project" value="TreeGrafter"/>
</dbReference>
<evidence type="ECO:0000313" key="7">
    <source>
        <dbReference type="EMBL" id="KAK4876342.1"/>
    </source>
</evidence>
<evidence type="ECO:0000256" key="3">
    <source>
        <dbReference type="ARBA" id="ARBA00022618"/>
    </source>
</evidence>
<comment type="caution">
    <text evidence="7">The sequence shown here is derived from an EMBL/GenBank/DDBJ whole genome shotgun (WGS) entry which is preliminary data.</text>
</comment>
<keyword evidence="4" id="KW-0498">Mitosis</keyword>
<keyword evidence="8" id="KW-1185">Reference proteome</keyword>
<sequence length="438" mass="49469">MESKSNMEKVTPIKPIHNILLERTAQNKYYSYNSDSPFRLLPSISTPPSRIFKVKNPFESNLTERLHRSVFSPSVFNVQTSKTEEKFKWTIEDISLLKPADIDEGSVGQFEGVDHDPDVELTAQARIEAYFNEKHIVPSPFNIAINNVPLLSESDKQKNFKEVVDGTAQTILSLPPVLPEHVEAVLKPFFSYTSDQQQDENNRNSLYRKLFECGDEHSSDSVLTSPAPSCTLSPIEFSPYTESKRHSFGSCGSPRVNRMAECNLSPISSNTNEARTDSPIHLHFSEHMSVDTSLNMVPDNLDQLPSNNQSLAFESIHLPPEELLSISDVNWDLEYNHVSLATSRGEDSESEMDVSNSNTPKSKIFMSQRKKLSDTFLRRLEPDEDKENVFNILSLERRNFNSNDTTDVGYHTGTGLHFSEGSRSSTHLYASTPTRTKK</sequence>
<feature type="compositionally biased region" description="Polar residues" evidence="6">
    <location>
        <begin position="421"/>
        <end position="438"/>
    </location>
</feature>
<gene>
    <name evidence="7" type="ORF">RN001_012764</name>
</gene>
<evidence type="ECO:0000256" key="1">
    <source>
        <dbReference type="ARBA" id="ARBA00010963"/>
    </source>
</evidence>
<dbReference type="EMBL" id="JARPUR010000005">
    <property type="protein sequence ID" value="KAK4876342.1"/>
    <property type="molecule type" value="Genomic_DNA"/>
</dbReference>
<keyword evidence="5" id="KW-0131">Cell cycle</keyword>
<feature type="region of interest" description="Disordered" evidence="6">
    <location>
        <begin position="417"/>
        <end position="438"/>
    </location>
</feature>
<dbReference type="InterPro" id="IPR023252">
    <property type="entry name" value="Aurora_borealis_protein"/>
</dbReference>
<protein>
    <recommendedName>
        <fullName evidence="2">Protein aurora borealis</fullName>
    </recommendedName>
</protein>
<proteinExistence type="inferred from homology"/>
<dbReference type="PRINTS" id="PR02038">
    <property type="entry name" value="AURORABORA"/>
</dbReference>
<evidence type="ECO:0000256" key="4">
    <source>
        <dbReference type="ARBA" id="ARBA00022776"/>
    </source>
</evidence>
<dbReference type="AlphaFoldDB" id="A0AAN7P4D4"/>
<accession>A0AAN7P4D4</accession>
<evidence type="ECO:0000256" key="2">
    <source>
        <dbReference type="ARBA" id="ARBA00020055"/>
    </source>
</evidence>
<dbReference type="GO" id="GO:0005634">
    <property type="term" value="C:nucleus"/>
    <property type="evidence" value="ECO:0007669"/>
    <property type="project" value="TreeGrafter"/>
</dbReference>
<dbReference type="PANTHER" id="PTHR14728:SF2">
    <property type="entry name" value="PROTEIN AURORA BOREALIS"/>
    <property type="match status" value="1"/>
</dbReference>
<dbReference type="GO" id="GO:0019901">
    <property type="term" value="F:protein kinase binding"/>
    <property type="evidence" value="ECO:0007669"/>
    <property type="project" value="TreeGrafter"/>
</dbReference>
<dbReference type="Proteomes" id="UP001353858">
    <property type="component" value="Unassembled WGS sequence"/>
</dbReference>
<feature type="region of interest" description="Disordered" evidence="6">
    <location>
        <begin position="342"/>
        <end position="365"/>
    </location>
</feature>
<keyword evidence="3" id="KW-0132">Cell division</keyword>
<dbReference type="Pfam" id="PF15280">
    <property type="entry name" value="BORA_N"/>
    <property type="match status" value="1"/>
</dbReference>
<evidence type="ECO:0000256" key="5">
    <source>
        <dbReference type="ARBA" id="ARBA00023306"/>
    </source>
</evidence>
<dbReference type="GO" id="GO:0005737">
    <property type="term" value="C:cytoplasm"/>
    <property type="evidence" value="ECO:0007669"/>
    <property type="project" value="TreeGrafter"/>
</dbReference>
<reference evidence="8" key="1">
    <citation type="submission" date="2023-01" db="EMBL/GenBank/DDBJ databases">
        <title>Key to firefly adult light organ development and bioluminescence: homeobox transcription factors regulate luciferase expression and transportation to peroxisome.</title>
        <authorList>
            <person name="Fu X."/>
        </authorList>
    </citation>
    <scope>NUCLEOTIDE SEQUENCE [LARGE SCALE GENOMIC DNA]</scope>
</reference>
<comment type="similarity">
    <text evidence="1">Belongs to the BORA family.</text>
</comment>
<name>A0AAN7P4D4_9COLE</name>
<evidence type="ECO:0000256" key="6">
    <source>
        <dbReference type="SAM" id="MobiDB-lite"/>
    </source>
</evidence>
<dbReference type="PANTHER" id="PTHR14728">
    <property type="entry name" value="PROTEIN AURORA BOREALIS"/>
    <property type="match status" value="1"/>
</dbReference>
<dbReference type="GO" id="GO:0007088">
    <property type="term" value="P:regulation of mitotic nuclear division"/>
    <property type="evidence" value="ECO:0007669"/>
    <property type="project" value="TreeGrafter"/>
</dbReference>